<dbReference type="EMBL" id="JAMKPW020000022">
    <property type="protein sequence ID" value="KAK8206820.1"/>
    <property type="molecule type" value="Genomic_DNA"/>
</dbReference>
<proteinExistence type="predicted"/>
<reference evidence="1" key="1">
    <citation type="submission" date="2024-02" db="EMBL/GenBank/DDBJ databases">
        <title>Metagenome Assembled Genome of Zalaria obscura JY119.</title>
        <authorList>
            <person name="Vighnesh L."/>
            <person name="Jagadeeshwari U."/>
            <person name="Venkata Ramana C."/>
            <person name="Sasikala C."/>
        </authorList>
    </citation>
    <scope>NUCLEOTIDE SEQUENCE</scope>
    <source>
        <strain evidence="1">JY119</strain>
    </source>
</reference>
<organism evidence="1 2">
    <name type="scientific">Zalaria obscura</name>
    <dbReference type="NCBI Taxonomy" id="2024903"/>
    <lineage>
        <taxon>Eukaryota</taxon>
        <taxon>Fungi</taxon>
        <taxon>Dikarya</taxon>
        <taxon>Ascomycota</taxon>
        <taxon>Pezizomycotina</taxon>
        <taxon>Dothideomycetes</taxon>
        <taxon>Dothideomycetidae</taxon>
        <taxon>Dothideales</taxon>
        <taxon>Zalariaceae</taxon>
        <taxon>Zalaria</taxon>
    </lineage>
</organism>
<accession>A0ACC3SBR9</accession>
<dbReference type="Proteomes" id="UP001320706">
    <property type="component" value="Unassembled WGS sequence"/>
</dbReference>
<evidence type="ECO:0000313" key="1">
    <source>
        <dbReference type="EMBL" id="KAK8206820.1"/>
    </source>
</evidence>
<name>A0ACC3SBR9_9PEZI</name>
<evidence type="ECO:0000313" key="2">
    <source>
        <dbReference type="Proteomes" id="UP001320706"/>
    </source>
</evidence>
<sequence>MVAAAHADAWPGRFYVLCPDPALNSVSKQFDRSLFATACYLCLASNVVPAILGSHCMSHHAVIPVLACWSVLMLQAANCSKLNVNLASFAGSTETLGGVRFGLRFGATIPHPAGDPVPPIAA</sequence>
<comment type="caution">
    <text evidence="1">The sequence shown here is derived from an EMBL/GenBank/DDBJ whole genome shotgun (WGS) entry which is preliminary data.</text>
</comment>
<gene>
    <name evidence="1" type="ORF">M8818_004655</name>
</gene>
<keyword evidence="2" id="KW-1185">Reference proteome</keyword>
<protein>
    <submittedName>
        <fullName evidence="1">Uncharacterized protein</fullName>
    </submittedName>
</protein>